<protein>
    <submittedName>
        <fullName evidence="2">Uncharacterized protein</fullName>
    </submittedName>
</protein>
<dbReference type="EMBL" id="JARBHA010000006">
    <property type="protein sequence ID" value="KAJ9699377.1"/>
    <property type="molecule type" value="Genomic_DNA"/>
</dbReference>
<feature type="region of interest" description="Disordered" evidence="1">
    <location>
        <begin position="1"/>
        <end position="20"/>
    </location>
</feature>
<evidence type="ECO:0000256" key="1">
    <source>
        <dbReference type="SAM" id="MobiDB-lite"/>
    </source>
</evidence>
<evidence type="ECO:0000313" key="3">
    <source>
        <dbReference type="Proteomes" id="UP001168098"/>
    </source>
</evidence>
<reference evidence="2 3" key="1">
    <citation type="journal article" date="2023" name="BMC Biotechnol.">
        <title>Vitis rotundifolia cv Carlos genome sequencing.</title>
        <authorList>
            <person name="Huff M."/>
            <person name="Hulse-Kemp A."/>
            <person name="Scheffler B."/>
            <person name="Youngblood R."/>
            <person name="Simpson S."/>
            <person name="Babiker E."/>
            <person name="Staton M."/>
        </authorList>
    </citation>
    <scope>NUCLEOTIDE SEQUENCE [LARGE SCALE GENOMIC DNA]</scope>
    <source>
        <tissue evidence="2">Leaf</tissue>
    </source>
</reference>
<accession>A0AA39A201</accession>
<dbReference type="Proteomes" id="UP001168098">
    <property type="component" value="Unassembled WGS sequence"/>
</dbReference>
<proteinExistence type="predicted"/>
<evidence type="ECO:0000313" key="2">
    <source>
        <dbReference type="EMBL" id="KAJ9699377.1"/>
    </source>
</evidence>
<keyword evidence="3" id="KW-1185">Reference proteome</keyword>
<dbReference type="AlphaFoldDB" id="A0AA39A201"/>
<sequence>MDPRSVRAPNSFSEVTESEAGVEATKELKLDAKSTPRVDVFPGNETVIQVTQVQQAVNPANALNSRYPNSTDAKGHRPFAVIDASLKFPDLKATLEELLKVMFLFIRRISHCSETSMPGKKECPANSSLHDVKSSIYATDEF</sequence>
<name>A0AA39A201_VITRO</name>
<organism evidence="2 3">
    <name type="scientific">Vitis rotundifolia</name>
    <name type="common">Muscadine grape</name>
    <dbReference type="NCBI Taxonomy" id="103349"/>
    <lineage>
        <taxon>Eukaryota</taxon>
        <taxon>Viridiplantae</taxon>
        <taxon>Streptophyta</taxon>
        <taxon>Embryophyta</taxon>
        <taxon>Tracheophyta</taxon>
        <taxon>Spermatophyta</taxon>
        <taxon>Magnoliopsida</taxon>
        <taxon>eudicotyledons</taxon>
        <taxon>Gunneridae</taxon>
        <taxon>Pentapetalae</taxon>
        <taxon>rosids</taxon>
        <taxon>Vitales</taxon>
        <taxon>Vitaceae</taxon>
        <taxon>Viteae</taxon>
        <taxon>Vitis</taxon>
    </lineage>
</organism>
<comment type="caution">
    <text evidence="2">The sequence shown here is derived from an EMBL/GenBank/DDBJ whole genome shotgun (WGS) entry which is preliminary data.</text>
</comment>
<gene>
    <name evidence="2" type="ORF">PVL29_008126</name>
</gene>